<name>A0A5J4V4X2_9EUKA</name>
<reference evidence="1 2" key="1">
    <citation type="submission" date="2019-03" db="EMBL/GenBank/DDBJ databases">
        <title>Single cell metagenomics reveals metabolic interactions within the superorganism composed of flagellate Streblomastix strix and complex community of Bacteroidetes bacteria on its surface.</title>
        <authorList>
            <person name="Treitli S.C."/>
            <person name="Kolisko M."/>
            <person name="Husnik F."/>
            <person name="Keeling P."/>
            <person name="Hampl V."/>
        </authorList>
    </citation>
    <scope>NUCLEOTIDE SEQUENCE [LARGE SCALE GENOMIC DNA]</scope>
    <source>
        <strain evidence="1">ST1C</strain>
    </source>
</reference>
<dbReference type="AlphaFoldDB" id="A0A5J4V4X2"/>
<evidence type="ECO:0000313" key="2">
    <source>
        <dbReference type="Proteomes" id="UP000324800"/>
    </source>
</evidence>
<protein>
    <submittedName>
        <fullName evidence="1">Uncharacterized protein</fullName>
    </submittedName>
</protein>
<gene>
    <name evidence="1" type="ORF">EZS28_026656</name>
</gene>
<proteinExistence type="predicted"/>
<comment type="caution">
    <text evidence="1">The sequence shown here is derived from an EMBL/GenBank/DDBJ whole genome shotgun (WGS) entry which is preliminary data.</text>
</comment>
<dbReference type="EMBL" id="SNRW01009563">
    <property type="protein sequence ID" value="KAA6377818.1"/>
    <property type="molecule type" value="Genomic_DNA"/>
</dbReference>
<dbReference type="Proteomes" id="UP000324800">
    <property type="component" value="Unassembled WGS sequence"/>
</dbReference>
<sequence>MQQGEIEGKESLLPCKTVDNAASRGDFLNISIIMTLYSVEAINFGKVGQERQTKTATLSIPLPLLDCVSSPLK</sequence>
<evidence type="ECO:0000313" key="1">
    <source>
        <dbReference type="EMBL" id="KAA6377818.1"/>
    </source>
</evidence>
<accession>A0A5J4V4X2</accession>
<organism evidence="1 2">
    <name type="scientific">Streblomastix strix</name>
    <dbReference type="NCBI Taxonomy" id="222440"/>
    <lineage>
        <taxon>Eukaryota</taxon>
        <taxon>Metamonada</taxon>
        <taxon>Preaxostyla</taxon>
        <taxon>Oxymonadida</taxon>
        <taxon>Streblomastigidae</taxon>
        <taxon>Streblomastix</taxon>
    </lineage>
</organism>